<keyword evidence="2" id="KW-1133">Transmembrane helix</keyword>
<name>A0ABQ6IHE7_9MICO</name>
<keyword evidence="2" id="KW-0472">Membrane</keyword>
<evidence type="ECO:0000259" key="3">
    <source>
        <dbReference type="Pfam" id="PF13828"/>
    </source>
</evidence>
<dbReference type="RefSeq" id="WP_284328655.1">
    <property type="nucleotide sequence ID" value="NZ_BSUN01000001.1"/>
</dbReference>
<keyword evidence="2" id="KW-0812">Transmembrane</keyword>
<evidence type="ECO:0000313" key="5">
    <source>
        <dbReference type="Proteomes" id="UP001157125"/>
    </source>
</evidence>
<comment type="caution">
    <text evidence="4">The sequence shown here is derived from an EMBL/GenBank/DDBJ whole genome shotgun (WGS) entry which is preliminary data.</text>
</comment>
<reference evidence="5" key="1">
    <citation type="journal article" date="2019" name="Int. J. Syst. Evol. Microbiol.">
        <title>The Global Catalogue of Microorganisms (GCM) 10K type strain sequencing project: providing services to taxonomists for standard genome sequencing and annotation.</title>
        <authorList>
            <consortium name="The Broad Institute Genomics Platform"/>
            <consortium name="The Broad Institute Genome Sequencing Center for Infectious Disease"/>
            <person name="Wu L."/>
            <person name="Ma J."/>
        </authorList>
    </citation>
    <scope>NUCLEOTIDE SEQUENCE [LARGE SCALE GENOMIC DNA]</scope>
    <source>
        <strain evidence="5">NBRC 112299</strain>
    </source>
</reference>
<gene>
    <name evidence="4" type="ORF">GCM10025876_27870</name>
</gene>
<evidence type="ECO:0000256" key="1">
    <source>
        <dbReference type="SAM" id="MobiDB-lite"/>
    </source>
</evidence>
<feature type="transmembrane region" description="Helical" evidence="2">
    <location>
        <begin position="28"/>
        <end position="60"/>
    </location>
</feature>
<dbReference type="EMBL" id="BSUN01000001">
    <property type="protein sequence ID" value="GMA36583.1"/>
    <property type="molecule type" value="Genomic_DNA"/>
</dbReference>
<sequence>MSTPRDPMDDLDGPAPQVPPREELQRPLWAVISLALGGLSIGLGFVPYLGIVLGAIATVLGHGALRQIDQHPHCLPGRGMALTGTALGYAGIAFGVAWILLLTQV</sequence>
<evidence type="ECO:0000256" key="2">
    <source>
        <dbReference type="SAM" id="Phobius"/>
    </source>
</evidence>
<feature type="region of interest" description="Disordered" evidence="1">
    <location>
        <begin position="1"/>
        <end position="22"/>
    </location>
</feature>
<accession>A0ABQ6IHE7</accession>
<protein>
    <recommendedName>
        <fullName evidence="3">DUF4190 domain-containing protein</fullName>
    </recommendedName>
</protein>
<dbReference type="InterPro" id="IPR025241">
    <property type="entry name" value="DUF4190"/>
</dbReference>
<dbReference type="Pfam" id="PF13828">
    <property type="entry name" value="DUF4190"/>
    <property type="match status" value="1"/>
</dbReference>
<proteinExistence type="predicted"/>
<organism evidence="4 5">
    <name type="scientific">Demequina litorisediminis</name>
    <dbReference type="NCBI Taxonomy" id="1849022"/>
    <lineage>
        <taxon>Bacteria</taxon>
        <taxon>Bacillati</taxon>
        <taxon>Actinomycetota</taxon>
        <taxon>Actinomycetes</taxon>
        <taxon>Micrococcales</taxon>
        <taxon>Demequinaceae</taxon>
        <taxon>Demequina</taxon>
    </lineage>
</organism>
<keyword evidence="5" id="KW-1185">Reference proteome</keyword>
<evidence type="ECO:0000313" key="4">
    <source>
        <dbReference type="EMBL" id="GMA36583.1"/>
    </source>
</evidence>
<dbReference type="Proteomes" id="UP001157125">
    <property type="component" value="Unassembled WGS sequence"/>
</dbReference>
<feature type="domain" description="DUF4190" evidence="3">
    <location>
        <begin position="30"/>
        <end position="97"/>
    </location>
</feature>
<feature type="transmembrane region" description="Helical" evidence="2">
    <location>
        <begin position="81"/>
        <end position="101"/>
    </location>
</feature>